<keyword evidence="1" id="KW-0175">Coiled coil</keyword>
<organism evidence="2 3">
    <name type="scientific">Nocardia nova</name>
    <dbReference type="NCBI Taxonomy" id="37330"/>
    <lineage>
        <taxon>Bacteria</taxon>
        <taxon>Bacillati</taxon>
        <taxon>Actinomycetota</taxon>
        <taxon>Actinomycetes</taxon>
        <taxon>Mycobacteriales</taxon>
        <taxon>Nocardiaceae</taxon>
        <taxon>Nocardia</taxon>
    </lineage>
</organism>
<evidence type="ECO:0000313" key="3">
    <source>
        <dbReference type="Proteomes" id="UP000239874"/>
    </source>
</evidence>
<gene>
    <name evidence="2" type="ORF">C5E45_16330</name>
</gene>
<accession>A0A2S6APV9</accession>
<reference evidence="2 3" key="1">
    <citation type="submission" date="2018-02" db="EMBL/GenBank/DDBJ databases">
        <title>8 Nocardia nova and 1 Nocardia cyriacigeorgica strain used for evolution to TMP-SMX.</title>
        <authorList>
            <person name="Mehta H."/>
            <person name="Weng J."/>
            <person name="Shamoo Y."/>
        </authorList>
    </citation>
    <scope>NUCLEOTIDE SEQUENCE [LARGE SCALE GENOMIC DNA]</scope>
    <source>
        <strain evidence="2 3">MDA3139</strain>
    </source>
</reference>
<comment type="caution">
    <text evidence="2">The sequence shown here is derived from an EMBL/GenBank/DDBJ whole genome shotgun (WGS) entry which is preliminary data.</text>
</comment>
<dbReference type="EMBL" id="PSZC01000010">
    <property type="protein sequence ID" value="PPJ37216.1"/>
    <property type="molecule type" value="Genomic_DNA"/>
</dbReference>
<proteinExistence type="predicted"/>
<feature type="coiled-coil region" evidence="1">
    <location>
        <begin position="269"/>
        <end position="296"/>
    </location>
</feature>
<evidence type="ECO:0000313" key="2">
    <source>
        <dbReference type="EMBL" id="PPJ37216.1"/>
    </source>
</evidence>
<name>A0A2S6APV9_9NOCA</name>
<dbReference type="AlphaFoldDB" id="A0A2S6APV9"/>
<sequence length="297" mass="33475">MGLASAWCATGPKIPGAAQSATKALKEFNDSRQQERKRVPSELLELWELRTPTADDLFRWRVRLDCGCVKELLIHGDMDSPVDRVWPSSGLIDGDLLPGEVEHVCTGMSDSYREIVEWGERRIVDQPADPVEPPDYLSDEPDLWEKIRHPEPRTLAHWSTTLACGHYKEVTVEDLDWRPSNGSVVTLTDEQRKSRLAELDRAATEESDEDLRARHEHVRRMVAAGLPKPAPEQRCGICRYAHRIVSCEPNGWLVPGRPIKKPKAKAPSRAALKKKLKEAEAAASNLRRQLAEMDNEA</sequence>
<protein>
    <submittedName>
        <fullName evidence="2">Uncharacterized protein</fullName>
    </submittedName>
</protein>
<dbReference type="Proteomes" id="UP000239874">
    <property type="component" value="Unassembled WGS sequence"/>
</dbReference>
<evidence type="ECO:0000256" key="1">
    <source>
        <dbReference type="SAM" id="Coils"/>
    </source>
</evidence>